<accession>A0AAE1VLW7</accession>
<evidence type="ECO:0000313" key="1">
    <source>
        <dbReference type="EMBL" id="KAK4364765.1"/>
    </source>
</evidence>
<reference evidence="1" key="1">
    <citation type="submission" date="2023-12" db="EMBL/GenBank/DDBJ databases">
        <title>Genome assembly of Anisodus tanguticus.</title>
        <authorList>
            <person name="Wang Y.-J."/>
        </authorList>
    </citation>
    <scope>NUCLEOTIDE SEQUENCE</scope>
    <source>
        <strain evidence="1">KB-2021</strain>
        <tissue evidence="1">Leaf</tissue>
    </source>
</reference>
<name>A0AAE1VLW7_9SOLA</name>
<organism evidence="1 2">
    <name type="scientific">Anisodus tanguticus</name>
    <dbReference type="NCBI Taxonomy" id="243964"/>
    <lineage>
        <taxon>Eukaryota</taxon>
        <taxon>Viridiplantae</taxon>
        <taxon>Streptophyta</taxon>
        <taxon>Embryophyta</taxon>
        <taxon>Tracheophyta</taxon>
        <taxon>Spermatophyta</taxon>
        <taxon>Magnoliopsida</taxon>
        <taxon>eudicotyledons</taxon>
        <taxon>Gunneridae</taxon>
        <taxon>Pentapetalae</taxon>
        <taxon>asterids</taxon>
        <taxon>lamiids</taxon>
        <taxon>Solanales</taxon>
        <taxon>Solanaceae</taxon>
        <taxon>Solanoideae</taxon>
        <taxon>Hyoscyameae</taxon>
        <taxon>Anisodus</taxon>
    </lineage>
</organism>
<keyword evidence="2" id="KW-1185">Reference proteome</keyword>
<dbReference type="AlphaFoldDB" id="A0AAE1VLW7"/>
<evidence type="ECO:0000313" key="2">
    <source>
        <dbReference type="Proteomes" id="UP001291623"/>
    </source>
</evidence>
<protein>
    <submittedName>
        <fullName evidence="1">Uncharacterized protein</fullName>
    </submittedName>
</protein>
<sequence length="69" mass="7511">MAAHAKWETLNFSVPHMVCPTIEEPWKVVIGSRSKSNAACDEWRLKILGNCGSGPSVKGMFTGSSCLEE</sequence>
<dbReference type="EMBL" id="JAVYJV010000008">
    <property type="protein sequence ID" value="KAK4364765.1"/>
    <property type="molecule type" value="Genomic_DNA"/>
</dbReference>
<proteinExistence type="predicted"/>
<dbReference type="Proteomes" id="UP001291623">
    <property type="component" value="Unassembled WGS sequence"/>
</dbReference>
<gene>
    <name evidence="1" type="ORF">RND71_016123</name>
</gene>
<comment type="caution">
    <text evidence="1">The sequence shown here is derived from an EMBL/GenBank/DDBJ whole genome shotgun (WGS) entry which is preliminary data.</text>
</comment>